<evidence type="ECO:0000256" key="1">
    <source>
        <dbReference type="ARBA" id="ARBA00022676"/>
    </source>
</evidence>
<organism evidence="5 7">
    <name type="scientific">Colwellia hornerae</name>
    <dbReference type="NCBI Taxonomy" id="89402"/>
    <lineage>
        <taxon>Bacteria</taxon>
        <taxon>Pseudomonadati</taxon>
        <taxon>Pseudomonadota</taxon>
        <taxon>Gammaproteobacteria</taxon>
        <taxon>Alteromonadales</taxon>
        <taxon>Colwelliaceae</taxon>
        <taxon>Colwellia</taxon>
    </lineage>
</organism>
<dbReference type="Proteomes" id="UP000321917">
    <property type="component" value="Unassembled WGS sequence"/>
</dbReference>
<evidence type="ECO:0000259" key="3">
    <source>
        <dbReference type="Pfam" id="PF00156"/>
    </source>
</evidence>
<keyword evidence="2 5" id="KW-0808">Transferase</keyword>
<name>A0A5C6Q5P4_9GAMM</name>
<evidence type="ECO:0000313" key="5">
    <source>
        <dbReference type="EMBL" id="TWX64244.1"/>
    </source>
</evidence>
<dbReference type="InterPro" id="IPR000836">
    <property type="entry name" value="PRTase_dom"/>
</dbReference>
<feature type="domain" description="Phosphoribosyltransferase" evidence="3">
    <location>
        <begin position="9"/>
        <end position="159"/>
    </location>
</feature>
<dbReference type="OrthoDB" id="199120at2"/>
<gene>
    <name evidence="4" type="ORF">ESZ26_13940</name>
    <name evidence="5" type="ORF">ESZ27_14790</name>
</gene>
<dbReference type="GO" id="GO:0016757">
    <property type="term" value="F:glycosyltransferase activity"/>
    <property type="evidence" value="ECO:0007669"/>
    <property type="project" value="UniProtKB-KW"/>
</dbReference>
<evidence type="ECO:0000313" key="4">
    <source>
        <dbReference type="EMBL" id="TWX57057.1"/>
    </source>
</evidence>
<dbReference type="CDD" id="cd06223">
    <property type="entry name" value="PRTases_typeI"/>
    <property type="match status" value="1"/>
</dbReference>
<evidence type="ECO:0000313" key="6">
    <source>
        <dbReference type="Proteomes" id="UP000321525"/>
    </source>
</evidence>
<reference evidence="5 7" key="1">
    <citation type="submission" date="2019-07" db="EMBL/GenBank/DDBJ databases">
        <title>Genomes of sea-ice associated Colwellia species.</title>
        <authorList>
            <person name="Bowman J.P."/>
        </authorList>
    </citation>
    <scope>NUCLEOTIDE SEQUENCE [LARGE SCALE GENOMIC DNA]</scope>
    <source>
        <strain evidence="4 6">ACAM 607</strain>
        <strain evidence="5 7">IC036</strain>
    </source>
</reference>
<dbReference type="AlphaFoldDB" id="A0A5C6Q5P4"/>
<dbReference type="PANTHER" id="PTHR43363:SF1">
    <property type="entry name" value="HYPOXANTHINE-GUANINE PHOSPHORIBOSYLTRANSFERASE"/>
    <property type="match status" value="1"/>
</dbReference>
<proteinExistence type="predicted"/>
<dbReference type="SUPFAM" id="SSF53271">
    <property type="entry name" value="PRTase-like"/>
    <property type="match status" value="1"/>
</dbReference>
<dbReference type="EMBL" id="VOLR01000020">
    <property type="protein sequence ID" value="TWX57057.1"/>
    <property type="molecule type" value="Genomic_DNA"/>
</dbReference>
<sequence>MNKKFITAQELLEDSFRLAAKVFEDGFRPQFIIGIWRGGAPVGIAVQEYFDFKNIETDHIAVRTSSYYGINQQSKEIKVHGLHYIIENANATDGLLIVDDVFDSGRSIDALIKQLKKLARNNMPTDVRIACPWYKPTNNVVDIKPDYYVHESDEWLVFPHELSGLTQEEIAEGKSDLTNILHLLK</sequence>
<accession>A0A5C6Q5P4</accession>
<dbReference type="InterPro" id="IPR029057">
    <property type="entry name" value="PRTase-like"/>
</dbReference>
<keyword evidence="1 5" id="KW-0328">Glycosyltransferase</keyword>
<keyword evidence="6" id="KW-1185">Reference proteome</keyword>
<dbReference type="EMBL" id="VOLQ01000033">
    <property type="protein sequence ID" value="TWX64244.1"/>
    <property type="molecule type" value="Genomic_DNA"/>
</dbReference>
<dbReference type="PANTHER" id="PTHR43363">
    <property type="entry name" value="HYPOXANTHINE PHOSPHORIBOSYLTRANSFERASE"/>
    <property type="match status" value="1"/>
</dbReference>
<dbReference type="RefSeq" id="WP_146800083.1">
    <property type="nucleotide sequence ID" value="NZ_VOLP01000019.1"/>
</dbReference>
<evidence type="ECO:0000313" key="7">
    <source>
        <dbReference type="Proteomes" id="UP000321917"/>
    </source>
</evidence>
<dbReference type="Pfam" id="PF00156">
    <property type="entry name" value="Pribosyltran"/>
    <property type="match status" value="1"/>
</dbReference>
<comment type="caution">
    <text evidence="5">The sequence shown here is derived from an EMBL/GenBank/DDBJ whole genome shotgun (WGS) entry which is preliminary data.</text>
</comment>
<dbReference type="Gene3D" id="3.40.50.2020">
    <property type="match status" value="1"/>
</dbReference>
<evidence type="ECO:0000256" key="2">
    <source>
        <dbReference type="ARBA" id="ARBA00022679"/>
    </source>
</evidence>
<protein>
    <submittedName>
        <fullName evidence="5">Hypoxanthine phosphoribosyltransferase</fullName>
    </submittedName>
</protein>
<dbReference type="Proteomes" id="UP000321525">
    <property type="component" value="Unassembled WGS sequence"/>
</dbReference>